<organism evidence="3 4">
    <name type="scientific">Devosia nanyangense</name>
    <dbReference type="NCBI Taxonomy" id="1228055"/>
    <lineage>
        <taxon>Bacteria</taxon>
        <taxon>Pseudomonadati</taxon>
        <taxon>Pseudomonadota</taxon>
        <taxon>Alphaproteobacteria</taxon>
        <taxon>Hyphomicrobiales</taxon>
        <taxon>Devosiaceae</taxon>
        <taxon>Devosia</taxon>
    </lineage>
</organism>
<name>A0A933L2D8_9HYPH</name>
<comment type="caution">
    <text evidence="3">The sequence shown here is derived from an EMBL/GenBank/DDBJ whole genome shotgun (WGS) entry which is preliminary data.</text>
</comment>
<dbReference type="InterPro" id="IPR006311">
    <property type="entry name" value="TAT_signal"/>
</dbReference>
<dbReference type="CDD" id="cd05379">
    <property type="entry name" value="CAP_bacterial"/>
    <property type="match status" value="1"/>
</dbReference>
<keyword evidence="1" id="KW-0732">Signal</keyword>
<evidence type="ECO:0000313" key="4">
    <source>
        <dbReference type="Proteomes" id="UP000782610"/>
    </source>
</evidence>
<dbReference type="PANTHER" id="PTHR31157">
    <property type="entry name" value="SCP DOMAIN-CONTAINING PROTEIN"/>
    <property type="match status" value="1"/>
</dbReference>
<reference evidence="3" key="1">
    <citation type="submission" date="2020-07" db="EMBL/GenBank/DDBJ databases">
        <title>Huge and variable diversity of episymbiotic CPR bacteria and DPANN archaea in groundwater ecosystems.</title>
        <authorList>
            <person name="He C.Y."/>
            <person name="Keren R."/>
            <person name="Whittaker M."/>
            <person name="Farag I.F."/>
            <person name="Doudna J."/>
            <person name="Cate J.H.D."/>
            <person name="Banfield J.F."/>
        </authorList>
    </citation>
    <scope>NUCLEOTIDE SEQUENCE</scope>
    <source>
        <strain evidence="3">NC_groundwater_1586_Pr3_B-0.1um_66_15</strain>
    </source>
</reference>
<dbReference type="InterPro" id="IPR035940">
    <property type="entry name" value="CAP_sf"/>
</dbReference>
<feature type="chain" id="PRO_5037234721" evidence="1">
    <location>
        <begin position="22"/>
        <end position="175"/>
    </location>
</feature>
<proteinExistence type="predicted"/>
<evidence type="ECO:0000313" key="3">
    <source>
        <dbReference type="EMBL" id="MBI4922306.1"/>
    </source>
</evidence>
<dbReference type="EMBL" id="JACRAF010000030">
    <property type="protein sequence ID" value="MBI4922306.1"/>
    <property type="molecule type" value="Genomic_DNA"/>
</dbReference>
<dbReference type="PANTHER" id="PTHR31157:SF1">
    <property type="entry name" value="SCP DOMAIN-CONTAINING PROTEIN"/>
    <property type="match status" value="1"/>
</dbReference>
<dbReference type="InterPro" id="IPR014044">
    <property type="entry name" value="CAP_dom"/>
</dbReference>
<gene>
    <name evidence="3" type="ORF">HY834_11195</name>
</gene>
<dbReference type="AlphaFoldDB" id="A0A933L2D8"/>
<dbReference type="Proteomes" id="UP000782610">
    <property type="component" value="Unassembled WGS sequence"/>
</dbReference>
<accession>A0A933L2D8</accession>
<dbReference type="PROSITE" id="PS51257">
    <property type="entry name" value="PROKAR_LIPOPROTEIN"/>
    <property type="match status" value="1"/>
</dbReference>
<evidence type="ECO:0000256" key="1">
    <source>
        <dbReference type="SAM" id="SignalP"/>
    </source>
</evidence>
<dbReference type="PROSITE" id="PS51318">
    <property type="entry name" value="TAT"/>
    <property type="match status" value="1"/>
</dbReference>
<feature type="signal peptide" evidence="1">
    <location>
        <begin position="1"/>
        <end position="21"/>
    </location>
</feature>
<protein>
    <submittedName>
        <fullName evidence="3">CAP domain-containing protein</fullName>
    </submittedName>
</protein>
<sequence>MSITRRAFIVIGAGASLSACAAIGGLSTAVPGGATTPQQLNAASILAAVNAARRSNGGHPPLGYNVALEAAARSQANLMASKDQLAHDLGVTLRERVTAAGYLGAVGENIAGGQQTLEQAIDGWLNSPGHRSTLLSDKFTEFGLAVTRVAAGRKSRYGIYWCFIAGGSFDAWRRG</sequence>
<feature type="domain" description="SCP" evidence="2">
    <location>
        <begin position="46"/>
        <end position="162"/>
    </location>
</feature>
<dbReference type="Gene3D" id="3.40.33.10">
    <property type="entry name" value="CAP"/>
    <property type="match status" value="1"/>
</dbReference>
<evidence type="ECO:0000259" key="2">
    <source>
        <dbReference type="Pfam" id="PF00188"/>
    </source>
</evidence>
<dbReference type="Pfam" id="PF00188">
    <property type="entry name" value="CAP"/>
    <property type="match status" value="1"/>
</dbReference>
<dbReference type="SUPFAM" id="SSF55797">
    <property type="entry name" value="PR-1-like"/>
    <property type="match status" value="1"/>
</dbReference>